<keyword evidence="2" id="KW-1185">Reference proteome</keyword>
<protein>
    <recommendedName>
        <fullName evidence="3">Rod binding protein</fullName>
    </recommendedName>
</protein>
<evidence type="ECO:0008006" key="3">
    <source>
        <dbReference type="Google" id="ProtNLM"/>
    </source>
</evidence>
<name>A0ABT1MLQ5_9RHOB</name>
<accession>A0ABT1MLQ5</accession>
<sequence length="74" mass="7771">MPASRSGDTEIVAEKLERAFLQEMLKYAGPKPGEGSFSGGIGEEQFASFLTESYAGLLTGSLDLGLAQAMKGNL</sequence>
<geneLocation type="plasmid" evidence="1">
    <name>unnamed1</name>
</geneLocation>
<organism evidence="1 2">
    <name type="scientific">Paracoccus albicereus</name>
    <dbReference type="NCBI Taxonomy" id="2922394"/>
    <lineage>
        <taxon>Bacteria</taxon>
        <taxon>Pseudomonadati</taxon>
        <taxon>Pseudomonadota</taxon>
        <taxon>Alphaproteobacteria</taxon>
        <taxon>Rhodobacterales</taxon>
        <taxon>Paracoccaceae</taxon>
        <taxon>Paracoccus</taxon>
    </lineage>
</organism>
<reference evidence="1 2" key="1">
    <citation type="submission" date="2022-03" db="EMBL/GenBank/DDBJ databases">
        <authorList>
            <person name="He Y."/>
        </authorList>
    </citation>
    <scope>NUCLEOTIDE SEQUENCE [LARGE SCALE GENOMIC DNA]</scope>
    <source>
        <strain evidence="1 2">TK19116</strain>
        <plasmid evidence="1">unnamed1</plasmid>
    </source>
</reference>
<keyword evidence="1" id="KW-0614">Plasmid</keyword>
<dbReference type="EMBL" id="JAKZEU010000001">
    <property type="protein sequence ID" value="MCQ0969225.1"/>
    <property type="molecule type" value="Genomic_DNA"/>
</dbReference>
<evidence type="ECO:0000313" key="2">
    <source>
        <dbReference type="Proteomes" id="UP001203945"/>
    </source>
</evidence>
<dbReference type="Proteomes" id="UP001203945">
    <property type="component" value="Unassembled WGS sequence"/>
</dbReference>
<evidence type="ECO:0000313" key="1">
    <source>
        <dbReference type="EMBL" id="MCQ0969225.1"/>
    </source>
</evidence>
<comment type="caution">
    <text evidence="1">The sequence shown here is derived from an EMBL/GenBank/DDBJ whole genome shotgun (WGS) entry which is preliminary data.</text>
</comment>
<dbReference type="RefSeq" id="WP_255328180.1">
    <property type="nucleotide sequence ID" value="NZ_JAKZEU010000001.1"/>
</dbReference>
<proteinExistence type="predicted"/>
<gene>
    <name evidence="1" type="ORF">MLD63_02080</name>
</gene>